<sequence length="512" mass="56827">MDDSDEEFSSVGIQTPSSRISSVAPETTTSSALREDGVSSRTRASGSTNKSKGEISDLKKANGYAWEDEYQRSWDIVKDDEQGGSSFEAMVKSIIESRKKKIMKHPSTPFQRGIIRTLIVIIDCSIAMAEKDLRPTRLSMTLNYLQEFVVEFFDQNPISQLGIILMRNGVANLVSEVSGSPQYHIDKIRQLKSRQHNRFEPKGDPSLQNSLEMARSLLKYNFGSKSNNTKNSKEVLIIFGALFTSDPGDIHKTIDSLTKDEIKIKIIGLSAQVAICQELVTRTNHEPKGASSKNYGVIMNESHFKELLMDCVTPLPLTENEQEKLNQSNKSGVPVIKMGFPSKIQPILTSSISNVDYTVDFPNLNASFPTSGSEDSQNIVEINNNSGMTITSGIIGYQCPQCKSKVCNLPTVCPVCGLMLILSTHLARSYHHLVPLPPYKEVPVAASYDSQYCFGCQLKFPRGVRPGTKSKGTLESLTSSRYRCMKCEKDFCINCDVFVHEVLHNCPGCENM</sequence>
<evidence type="ECO:0000256" key="1">
    <source>
        <dbReference type="ARBA" id="ARBA00002817"/>
    </source>
</evidence>
<organism evidence="15 16">
    <name type="scientific">[Candida] subhashii</name>
    <dbReference type="NCBI Taxonomy" id="561895"/>
    <lineage>
        <taxon>Eukaryota</taxon>
        <taxon>Fungi</taxon>
        <taxon>Dikarya</taxon>
        <taxon>Ascomycota</taxon>
        <taxon>Saccharomycotina</taxon>
        <taxon>Pichiomycetes</taxon>
        <taxon>Debaryomycetaceae</taxon>
        <taxon>Spathaspora</taxon>
    </lineage>
</organism>
<accession>A0A8J5QGM6</accession>
<dbReference type="InterPro" id="IPR004595">
    <property type="entry name" value="TFIIH_C1-like_dom"/>
</dbReference>
<dbReference type="FunFam" id="3.40.50.410:FF:000015">
    <property type="entry name" value="General transcription factor IIH subunit 2"/>
    <property type="match status" value="1"/>
</dbReference>
<dbReference type="InterPro" id="IPR013087">
    <property type="entry name" value="Znf_C2H2_type"/>
</dbReference>
<dbReference type="PROSITE" id="PS00028">
    <property type="entry name" value="ZINC_FINGER_C2H2_1"/>
    <property type="match status" value="1"/>
</dbReference>
<feature type="compositionally biased region" description="Polar residues" evidence="13">
    <location>
        <begin position="39"/>
        <end position="50"/>
    </location>
</feature>
<dbReference type="NCBIfam" id="TIGR00622">
    <property type="entry name" value="ssl1"/>
    <property type="match status" value="1"/>
</dbReference>
<dbReference type="InterPro" id="IPR012170">
    <property type="entry name" value="TFIIH_SSL1/p44"/>
</dbReference>
<dbReference type="Pfam" id="PF04056">
    <property type="entry name" value="Ssl1"/>
    <property type="match status" value="1"/>
</dbReference>
<keyword evidence="7 12" id="KW-0862">Zinc</keyword>
<proteinExistence type="inferred from homology"/>
<evidence type="ECO:0000256" key="5">
    <source>
        <dbReference type="ARBA" id="ARBA00022763"/>
    </source>
</evidence>
<dbReference type="EMBL" id="JAGSYN010000164">
    <property type="protein sequence ID" value="KAG7662712.1"/>
    <property type="molecule type" value="Genomic_DNA"/>
</dbReference>
<dbReference type="GO" id="GO:0008270">
    <property type="term" value="F:zinc ion binding"/>
    <property type="evidence" value="ECO:0007669"/>
    <property type="project" value="UniProtKB-KW"/>
</dbReference>
<evidence type="ECO:0000256" key="9">
    <source>
        <dbReference type="ARBA" id="ARBA00023163"/>
    </source>
</evidence>
<evidence type="ECO:0000256" key="8">
    <source>
        <dbReference type="ARBA" id="ARBA00023015"/>
    </source>
</evidence>
<evidence type="ECO:0000256" key="12">
    <source>
        <dbReference type="PIRNR" id="PIRNR015919"/>
    </source>
</evidence>
<evidence type="ECO:0000256" key="11">
    <source>
        <dbReference type="ARBA" id="ARBA00023242"/>
    </source>
</evidence>
<keyword evidence="5" id="KW-0227">DNA damage</keyword>
<dbReference type="GO" id="GO:0000439">
    <property type="term" value="C:transcription factor TFIIH core complex"/>
    <property type="evidence" value="ECO:0007669"/>
    <property type="project" value="InterPro"/>
</dbReference>
<keyword evidence="9 12" id="KW-0804">Transcription</keyword>
<evidence type="ECO:0000256" key="7">
    <source>
        <dbReference type="ARBA" id="ARBA00022833"/>
    </source>
</evidence>
<dbReference type="GO" id="GO:0006289">
    <property type="term" value="P:nucleotide-excision repair"/>
    <property type="evidence" value="ECO:0007669"/>
    <property type="project" value="InterPro"/>
</dbReference>
<keyword evidence="8 12" id="KW-0805">Transcription regulation</keyword>
<feature type="compositionally biased region" description="Polar residues" evidence="13">
    <location>
        <begin position="11"/>
        <end position="32"/>
    </location>
</feature>
<comment type="function">
    <text evidence="1">Component of the general transcription and DNA repair factor IIH (TFIIH) core complex, which is involved in general and transcription-coupled nucleotide excision repair (NER) of damaged DNA and, when complexed to TFIIK, in RNA transcription by RNA polymerase II. In NER, TFIIH acts by opening DNA around the lesion to allow the excision of the damaged oligonucleotide and its replacement by a new DNA fragment. In transcription, TFIIH has an essential role in transcription initiation. When the pre-initiation complex (PIC) has been established, TFIIH is required for promoter opening and promoter escape. Phosphorylation of the C-terminal tail (CTD) of the largest subunit of RNA polymerase II by the kinase module TFIIK controls the initiation of transcription.</text>
</comment>
<comment type="similarity">
    <text evidence="3 12">Belongs to the GTF2H2 family.</text>
</comment>
<dbReference type="InterPro" id="IPR007198">
    <property type="entry name" value="Ssl1-like"/>
</dbReference>
<dbReference type="Proteomes" id="UP000694255">
    <property type="component" value="Unassembled WGS sequence"/>
</dbReference>
<keyword evidence="11 12" id="KW-0539">Nucleus</keyword>
<dbReference type="RefSeq" id="XP_049262945.1">
    <property type="nucleotide sequence ID" value="XM_049407660.1"/>
</dbReference>
<evidence type="ECO:0000256" key="4">
    <source>
        <dbReference type="ARBA" id="ARBA00022723"/>
    </source>
</evidence>
<dbReference type="GO" id="GO:0006367">
    <property type="term" value="P:transcription initiation at RNA polymerase II promoter"/>
    <property type="evidence" value="ECO:0007669"/>
    <property type="project" value="UniProtKB-ARBA"/>
</dbReference>
<dbReference type="PROSITE" id="PS50234">
    <property type="entry name" value="VWFA"/>
    <property type="match status" value="1"/>
</dbReference>
<dbReference type="FunFam" id="3.30.40.10:FF:000477">
    <property type="entry name" value="General transcription and DNA repair factor IIH"/>
    <property type="match status" value="1"/>
</dbReference>
<evidence type="ECO:0000256" key="10">
    <source>
        <dbReference type="ARBA" id="ARBA00023204"/>
    </source>
</evidence>
<name>A0A8J5QGM6_9ASCO</name>
<keyword evidence="4 12" id="KW-0479">Metal-binding</keyword>
<keyword evidence="10" id="KW-0234">DNA repair</keyword>
<comment type="subcellular location">
    <subcellularLocation>
        <location evidence="2 12">Nucleus</location>
    </subcellularLocation>
</comment>
<keyword evidence="6" id="KW-0863">Zinc-finger</keyword>
<feature type="domain" description="VWFA" evidence="14">
    <location>
        <begin position="117"/>
        <end position="312"/>
    </location>
</feature>
<feature type="region of interest" description="Disordered" evidence="13">
    <location>
        <begin position="1"/>
        <end position="55"/>
    </location>
</feature>
<evidence type="ECO:0000313" key="16">
    <source>
        <dbReference type="Proteomes" id="UP000694255"/>
    </source>
</evidence>
<dbReference type="GO" id="GO:0005675">
    <property type="term" value="C:transcription factor TFIIH holo complex"/>
    <property type="evidence" value="ECO:0007669"/>
    <property type="project" value="TreeGrafter"/>
</dbReference>
<dbReference type="OrthoDB" id="284275at2759"/>
<dbReference type="PIRSF" id="PIRSF015919">
    <property type="entry name" value="TFIIH_SSL1"/>
    <property type="match status" value="1"/>
</dbReference>
<dbReference type="PANTHER" id="PTHR12695">
    <property type="entry name" value="GENERAL TRANSCRIPTION FACTOR IIH SUBUNIT 2"/>
    <property type="match status" value="1"/>
</dbReference>
<dbReference type="AlphaFoldDB" id="A0A8J5QGM6"/>
<evidence type="ECO:0000256" key="6">
    <source>
        <dbReference type="ARBA" id="ARBA00022771"/>
    </source>
</evidence>
<comment type="caution">
    <text evidence="15">The sequence shown here is derived from an EMBL/GenBank/DDBJ whole genome shotgun (WGS) entry which is preliminary data.</text>
</comment>
<gene>
    <name evidence="15" type="ORF">J8A68_003771</name>
</gene>
<keyword evidence="16" id="KW-1185">Reference proteome</keyword>
<dbReference type="SMART" id="SM01047">
    <property type="entry name" value="C1_4"/>
    <property type="match status" value="1"/>
</dbReference>
<dbReference type="Pfam" id="PF07975">
    <property type="entry name" value="C1_4"/>
    <property type="match status" value="1"/>
</dbReference>
<dbReference type="GO" id="GO:0006357">
    <property type="term" value="P:regulation of transcription by RNA polymerase II"/>
    <property type="evidence" value="ECO:0007669"/>
    <property type="project" value="TreeGrafter"/>
</dbReference>
<reference evidence="15 16" key="1">
    <citation type="journal article" date="2021" name="DNA Res.">
        <title>Genome analysis of Candida subhashii reveals its hybrid nature and dual mitochondrial genome conformations.</title>
        <authorList>
            <person name="Mixao V."/>
            <person name="Hegedusova E."/>
            <person name="Saus E."/>
            <person name="Pryszcz L.P."/>
            <person name="Cillingova A."/>
            <person name="Nosek J."/>
            <person name="Gabaldon T."/>
        </authorList>
    </citation>
    <scope>NUCLEOTIDE SEQUENCE [LARGE SCALE GENOMIC DNA]</scope>
    <source>
        <strain evidence="15 16">CBS 10753</strain>
    </source>
</reference>
<protein>
    <recommendedName>
        <fullName evidence="12">General transcription and DNA repair factor IIH</fullName>
    </recommendedName>
</protein>
<evidence type="ECO:0000256" key="3">
    <source>
        <dbReference type="ARBA" id="ARBA00006092"/>
    </source>
</evidence>
<evidence type="ECO:0000256" key="13">
    <source>
        <dbReference type="SAM" id="MobiDB-lite"/>
    </source>
</evidence>
<dbReference type="PANTHER" id="PTHR12695:SF2">
    <property type="entry name" value="GENERAL TRANSCRIPTION FACTOR IIH SUBUNIT 2-RELATED"/>
    <property type="match status" value="1"/>
</dbReference>
<evidence type="ECO:0000256" key="2">
    <source>
        <dbReference type="ARBA" id="ARBA00004123"/>
    </source>
</evidence>
<dbReference type="GeneID" id="73470571"/>
<dbReference type="InterPro" id="IPR002035">
    <property type="entry name" value="VWF_A"/>
</dbReference>
<evidence type="ECO:0000313" key="15">
    <source>
        <dbReference type="EMBL" id="KAG7662712.1"/>
    </source>
</evidence>
<evidence type="ECO:0000259" key="14">
    <source>
        <dbReference type="PROSITE" id="PS50234"/>
    </source>
</evidence>